<evidence type="ECO:0000256" key="5">
    <source>
        <dbReference type="RuleBase" id="RU362125"/>
    </source>
</evidence>
<dbReference type="PANTHER" id="PTHR43831:SF1">
    <property type="entry name" value="ISOBUTYRYL-COA DEHYDROGENASE, MITOCHONDRIAL"/>
    <property type="match status" value="1"/>
</dbReference>
<keyword evidence="10" id="KW-1185">Reference proteome</keyword>
<dbReference type="SUPFAM" id="SSF56645">
    <property type="entry name" value="Acyl-CoA dehydrogenase NM domain-like"/>
    <property type="match status" value="1"/>
</dbReference>
<evidence type="ECO:0000256" key="2">
    <source>
        <dbReference type="ARBA" id="ARBA00009347"/>
    </source>
</evidence>
<keyword evidence="5" id="KW-0560">Oxidoreductase</keyword>
<evidence type="ECO:0000259" key="6">
    <source>
        <dbReference type="Pfam" id="PF00441"/>
    </source>
</evidence>
<dbReference type="Pfam" id="PF02770">
    <property type="entry name" value="Acyl-CoA_dh_M"/>
    <property type="match status" value="1"/>
</dbReference>
<name>A0ABU1FZ75_9GAMM</name>
<dbReference type="Gene3D" id="2.40.110.10">
    <property type="entry name" value="Butyryl-CoA Dehydrogenase, subunit A, domain 2"/>
    <property type="match status" value="1"/>
</dbReference>
<dbReference type="Pfam" id="PF00441">
    <property type="entry name" value="Acyl-CoA_dh_1"/>
    <property type="match status" value="1"/>
</dbReference>
<evidence type="ECO:0000259" key="7">
    <source>
        <dbReference type="Pfam" id="PF02770"/>
    </source>
</evidence>
<keyword evidence="4 5" id="KW-0274">FAD</keyword>
<evidence type="ECO:0000313" key="9">
    <source>
        <dbReference type="EMBL" id="MDR5865978.1"/>
    </source>
</evidence>
<dbReference type="InterPro" id="IPR013786">
    <property type="entry name" value="AcylCoA_DH/ox_N"/>
</dbReference>
<gene>
    <name evidence="9" type="ORF">QC818_04130</name>
</gene>
<evidence type="ECO:0000313" key="10">
    <source>
        <dbReference type="Proteomes" id="UP001264519"/>
    </source>
</evidence>
<dbReference type="InterPro" id="IPR006091">
    <property type="entry name" value="Acyl-CoA_Oxase/DH_mid-dom"/>
</dbReference>
<dbReference type="InterPro" id="IPR009075">
    <property type="entry name" value="AcylCo_DH/oxidase_C"/>
</dbReference>
<dbReference type="PROSITE" id="PS00072">
    <property type="entry name" value="ACYL_COA_DH_1"/>
    <property type="match status" value="1"/>
</dbReference>
<dbReference type="InterPro" id="IPR037069">
    <property type="entry name" value="AcylCoA_DH/ox_N_sf"/>
</dbReference>
<dbReference type="PIRSF" id="PIRSF016578">
    <property type="entry name" value="HsaA"/>
    <property type="match status" value="1"/>
</dbReference>
<keyword evidence="3 5" id="KW-0285">Flavoprotein</keyword>
<dbReference type="InterPro" id="IPR046373">
    <property type="entry name" value="Acyl-CoA_Oxase/DH_mid-dom_sf"/>
</dbReference>
<feature type="domain" description="Acyl-CoA oxidase/dehydrogenase middle" evidence="7">
    <location>
        <begin position="122"/>
        <end position="217"/>
    </location>
</feature>
<accession>A0ABU1FZ75</accession>
<reference evidence="9 10" key="1">
    <citation type="submission" date="2023-04" db="EMBL/GenBank/DDBJ databases">
        <title>A long-awaited taxogenomic arrangement of the family Halomonadaceae.</title>
        <authorList>
            <person name="De La Haba R."/>
            <person name="Chuvochina M."/>
            <person name="Wittouck S."/>
            <person name="Arahal D.R."/>
            <person name="Sanchez-Porro C."/>
            <person name="Hugenholtz P."/>
            <person name="Ventosa A."/>
        </authorList>
    </citation>
    <scope>NUCLEOTIDE SEQUENCE [LARGE SCALE GENOMIC DNA]</scope>
    <source>
        <strain evidence="9 10">DSM 23530</strain>
    </source>
</reference>
<dbReference type="PROSITE" id="PS00073">
    <property type="entry name" value="ACYL_COA_DH_2"/>
    <property type="match status" value="1"/>
</dbReference>
<dbReference type="InterPro" id="IPR009100">
    <property type="entry name" value="AcylCoA_DH/oxidase_NM_dom_sf"/>
</dbReference>
<dbReference type="InterPro" id="IPR006089">
    <property type="entry name" value="Acyl-CoA_DH_CS"/>
</dbReference>
<dbReference type="Pfam" id="PF02771">
    <property type="entry name" value="Acyl-CoA_dh_N"/>
    <property type="match status" value="1"/>
</dbReference>
<dbReference type="RefSeq" id="WP_309651576.1">
    <property type="nucleotide sequence ID" value="NZ_JARWAK010000002.1"/>
</dbReference>
<dbReference type="EMBL" id="JARWAK010000002">
    <property type="protein sequence ID" value="MDR5865978.1"/>
    <property type="molecule type" value="Genomic_DNA"/>
</dbReference>
<dbReference type="InterPro" id="IPR036250">
    <property type="entry name" value="AcylCo_DH-like_C"/>
</dbReference>
<dbReference type="Gene3D" id="1.20.140.10">
    <property type="entry name" value="Butyryl-CoA Dehydrogenase, subunit A, domain 3"/>
    <property type="match status" value="1"/>
</dbReference>
<dbReference type="SUPFAM" id="SSF47203">
    <property type="entry name" value="Acyl-CoA dehydrogenase C-terminal domain-like"/>
    <property type="match status" value="1"/>
</dbReference>
<protein>
    <submittedName>
        <fullName evidence="9">Acyl-CoA dehydrogenase family protein</fullName>
    </submittedName>
</protein>
<dbReference type="PANTHER" id="PTHR43831">
    <property type="entry name" value="ISOBUTYRYL-COA DEHYDROGENASE"/>
    <property type="match status" value="1"/>
</dbReference>
<evidence type="ECO:0000259" key="8">
    <source>
        <dbReference type="Pfam" id="PF02771"/>
    </source>
</evidence>
<proteinExistence type="inferred from homology"/>
<feature type="domain" description="Acyl-CoA dehydrogenase/oxidase C-terminal" evidence="6">
    <location>
        <begin position="229"/>
        <end position="379"/>
    </location>
</feature>
<evidence type="ECO:0000256" key="1">
    <source>
        <dbReference type="ARBA" id="ARBA00001974"/>
    </source>
</evidence>
<dbReference type="Proteomes" id="UP001264519">
    <property type="component" value="Unassembled WGS sequence"/>
</dbReference>
<evidence type="ECO:0000256" key="3">
    <source>
        <dbReference type="ARBA" id="ARBA00022630"/>
    </source>
</evidence>
<feature type="domain" description="Acyl-CoA dehydrogenase/oxidase N-terminal" evidence="8">
    <location>
        <begin position="6"/>
        <end position="117"/>
    </location>
</feature>
<dbReference type="InterPro" id="IPR052547">
    <property type="entry name" value="Mito_Isobutyryl-CoADH"/>
</dbReference>
<comment type="cofactor">
    <cofactor evidence="1 5">
        <name>FAD</name>
        <dbReference type="ChEBI" id="CHEBI:57692"/>
    </cofactor>
</comment>
<comment type="caution">
    <text evidence="9">The sequence shown here is derived from an EMBL/GenBank/DDBJ whole genome shotgun (WGS) entry which is preliminary data.</text>
</comment>
<comment type="similarity">
    <text evidence="2 5">Belongs to the acyl-CoA dehydrogenase family.</text>
</comment>
<organism evidence="9 10">
    <name type="scientific">Halomonas koreensis</name>
    <dbReference type="NCBI Taxonomy" id="245385"/>
    <lineage>
        <taxon>Bacteria</taxon>
        <taxon>Pseudomonadati</taxon>
        <taxon>Pseudomonadota</taxon>
        <taxon>Gammaproteobacteria</taxon>
        <taxon>Oceanospirillales</taxon>
        <taxon>Halomonadaceae</taxon>
        <taxon>Halomonas</taxon>
    </lineage>
</organism>
<dbReference type="Gene3D" id="1.10.540.10">
    <property type="entry name" value="Acyl-CoA dehydrogenase/oxidase, N-terminal domain"/>
    <property type="match status" value="1"/>
</dbReference>
<evidence type="ECO:0000256" key="4">
    <source>
        <dbReference type="ARBA" id="ARBA00022827"/>
    </source>
</evidence>
<sequence>MDFALTDDQKALADAAADFARAELADHAADWDARSHFPVDVIRRAGEAGFLGVYTPEEQGGLGLSRLEASLIFEQLAQGCIATTAYLTIHNMVTWMVANWGSDALRERYVPSMIAGEALGSYCLTEPGAGSDAASLKTRAVREGDEYVISGSKMFISGAGATDVLVVMARTGEPDSGAGGVSAILVPADAAGIEVGKKEEKMGWKSQPTCLISFDGVRVPVGNRLGEEGEGFRFAMKGLDGGRLNIASCSLGAAQQALTLSRDYLAERKQFGRELSSFQALQFKLADMASELTAARLMVRHAAWRLDKGDPEATAHCAMAKRFATDMGFNVCNEALQLHGGYGYIREYPLERLVRDTRVHQILEGTNEIMRLIVARRLLADGVIESLQ</sequence>